<comment type="subcellular location">
    <subcellularLocation>
        <location evidence="1">Cell envelope</location>
    </subcellularLocation>
</comment>
<dbReference type="OrthoDB" id="5431130at2"/>
<evidence type="ECO:0000256" key="3">
    <source>
        <dbReference type="ARBA" id="ARBA00022729"/>
    </source>
</evidence>
<dbReference type="GO" id="GO:0030313">
    <property type="term" value="C:cell envelope"/>
    <property type="evidence" value="ECO:0007669"/>
    <property type="project" value="UniProtKB-SubCell"/>
</dbReference>
<dbReference type="Pfam" id="PF00497">
    <property type="entry name" value="SBP_bac_3"/>
    <property type="match status" value="1"/>
</dbReference>
<feature type="domain" description="Ionotropic glutamate receptor C-terminal" evidence="6">
    <location>
        <begin position="25"/>
        <end position="255"/>
    </location>
</feature>
<dbReference type="InterPro" id="IPR001638">
    <property type="entry name" value="Solute-binding_3/MltF_N"/>
</dbReference>
<dbReference type="PROSITE" id="PS01039">
    <property type="entry name" value="SBP_BACTERIAL_3"/>
    <property type="match status" value="1"/>
</dbReference>
<dbReference type="AlphaFoldDB" id="A0A2U8FCM4"/>
<evidence type="ECO:0000259" key="5">
    <source>
        <dbReference type="SMART" id="SM00062"/>
    </source>
</evidence>
<protein>
    <submittedName>
        <fullName evidence="7">Arginine-binding protein</fullName>
    </submittedName>
</protein>
<dbReference type="InterPro" id="IPR018313">
    <property type="entry name" value="SBP_3_CS"/>
</dbReference>
<dbReference type="RefSeq" id="WP_108910828.1">
    <property type="nucleotide sequence ID" value="NZ_CP021886.1"/>
</dbReference>
<sequence>MKKLSLTLFLMILPLFLLGCKKEDKLVVATAANFAPFEYKEGKEFKGIDIEIAQEIAKQLGKTLEILDIEFDSVVSAINSGNADFGMSGLTINPTRSKVIDFSIPYYNAAQVVIVREEDYNPALEGDTQALIDWIKAKNGIKIGVQSGTTGAFYAMGDESWGFEGFKNAEVKGFVNGGLATNALTNKQIDLVIIDEAPARIFAATNPATRIINTYLTEEKYGVGVNKNNPILLQQINDILQQMQENGTMEKILQKYF</sequence>
<dbReference type="InterPro" id="IPR001320">
    <property type="entry name" value="Iontro_rcpt_C"/>
</dbReference>
<comment type="similarity">
    <text evidence="2 4">Belongs to the bacterial solute-binding protein 3 family.</text>
</comment>
<dbReference type="PANTHER" id="PTHR35936">
    <property type="entry name" value="MEMBRANE-BOUND LYTIC MUREIN TRANSGLYCOSYLASE F"/>
    <property type="match status" value="1"/>
</dbReference>
<dbReference type="EMBL" id="CP021886">
    <property type="protein sequence ID" value="AWI33969.1"/>
    <property type="molecule type" value="Genomic_DNA"/>
</dbReference>
<dbReference type="PROSITE" id="PS51257">
    <property type="entry name" value="PROKAR_LIPOPROTEIN"/>
    <property type="match status" value="1"/>
</dbReference>
<dbReference type="SUPFAM" id="SSF53850">
    <property type="entry name" value="Periplasmic binding protein-like II"/>
    <property type="match status" value="1"/>
</dbReference>
<evidence type="ECO:0000313" key="7">
    <source>
        <dbReference type="EMBL" id="AWI33969.1"/>
    </source>
</evidence>
<accession>A0A2U8FCM4</accession>
<dbReference type="Proteomes" id="UP000244890">
    <property type="component" value="Chromosome"/>
</dbReference>
<evidence type="ECO:0000256" key="1">
    <source>
        <dbReference type="ARBA" id="ARBA00004196"/>
    </source>
</evidence>
<evidence type="ECO:0000256" key="4">
    <source>
        <dbReference type="RuleBase" id="RU003744"/>
    </source>
</evidence>
<dbReference type="SMART" id="SM00062">
    <property type="entry name" value="PBPb"/>
    <property type="match status" value="1"/>
</dbReference>
<dbReference type="Gene3D" id="3.40.190.10">
    <property type="entry name" value="Periplasmic binding protein-like II"/>
    <property type="match status" value="2"/>
</dbReference>
<organism evidence="7 8">
    <name type="scientific">Helicobacter apodemus</name>
    <dbReference type="NCBI Taxonomy" id="135569"/>
    <lineage>
        <taxon>Bacteria</taxon>
        <taxon>Pseudomonadati</taxon>
        <taxon>Campylobacterota</taxon>
        <taxon>Epsilonproteobacteria</taxon>
        <taxon>Campylobacterales</taxon>
        <taxon>Helicobacteraceae</taxon>
        <taxon>Helicobacter</taxon>
    </lineage>
</organism>
<evidence type="ECO:0000256" key="2">
    <source>
        <dbReference type="ARBA" id="ARBA00010333"/>
    </source>
</evidence>
<feature type="domain" description="Solute-binding protein family 3/N-terminal" evidence="5">
    <location>
        <begin position="25"/>
        <end position="257"/>
    </location>
</feature>
<evidence type="ECO:0000259" key="6">
    <source>
        <dbReference type="SMART" id="SM00079"/>
    </source>
</evidence>
<dbReference type="KEGG" id="had:CDV25_03705"/>
<dbReference type="GO" id="GO:0016020">
    <property type="term" value="C:membrane"/>
    <property type="evidence" value="ECO:0007669"/>
    <property type="project" value="InterPro"/>
</dbReference>
<name>A0A2U8FCM4_9HELI</name>
<reference evidence="7 8" key="1">
    <citation type="submission" date="2017-06" db="EMBL/GenBank/DDBJ databases">
        <title>Complete genome of Helicobacter apodemus.</title>
        <authorList>
            <person name="Cho S."/>
        </authorList>
    </citation>
    <scope>NUCLEOTIDE SEQUENCE [LARGE SCALE GENOMIC DNA]</scope>
    <source>
        <strain evidence="8">SNUVETPUB-15-01</strain>
    </source>
</reference>
<dbReference type="PANTHER" id="PTHR35936:SF17">
    <property type="entry name" value="ARGININE-BINDING EXTRACELLULAR PROTEIN ARTP"/>
    <property type="match status" value="1"/>
</dbReference>
<keyword evidence="3" id="KW-0732">Signal</keyword>
<proteinExistence type="inferred from homology"/>
<evidence type="ECO:0000313" key="8">
    <source>
        <dbReference type="Proteomes" id="UP000244890"/>
    </source>
</evidence>
<dbReference type="GO" id="GO:0015276">
    <property type="term" value="F:ligand-gated monoatomic ion channel activity"/>
    <property type="evidence" value="ECO:0007669"/>
    <property type="project" value="InterPro"/>
</dbReference>
<dbReference type="SMART" id="SM00079">
    <property type="entry name" value="PBPe"/>
    <property type="match status" value="1"/>
</dbReference>
<gene>
    <name evidence="7" type="ORF">CDV25_03705</name>
</gene>